<accession>A0A3B0VIK2</accession>
<dbReference type="Gene3D" id="2.60.120.380">
    <property type="match status" value="1"/>
</dbReference>
<reference evidence="1" key="1">
    <citation type="submission" date="2018-06" db="EMBL/GenBank/DDBJ databases">
        <authorList>
            <person name="Zhirakovskaya E."/>
        </authorList>
    </citation>
    <scope>NUCLEOTIDE SEQUENCE</scope>
</reference>
<name>A0A3B0VIK2_9ZZZZ</name>
<proteinExistence type="predicted"/>
<dbReference type="AlphaFoldDB" id="A0A3B0VIK2"/>
<sequence>MKYRNRVLGILFIIGTLALILATLVLNSTQPTVNAGVADPTKAAYLPFVVKAGTLFTPTALPTATPTASPTVTPNPNDFTAVEFDDLSPEVPVVQLLAAQQAHLWPILFEYNGVITITAVSEPSVNLVIEIINPTNNVLHQANNGGSGELEAIINSQLDIALDYKIRVYDLNGSEGNYCLIFSENGGFPDMIKGRIDYGQSKTNETEFLGIDYYCFMGANGDNVSISVSATGITGDFVLALLGPPDLETIGNVFTSSEITNAMLEEDGIYIIAVLNLDADAAGYSLTLNKN</sequence>
<evidence type="ECO:0000313" key="1">
    <source>
        <dbReference type="EMBL" id="VAW31916.1"/>
    </source>
</evidence>
<gene>
    <name evidence="1" type="ORF">MNBD_CHLOROFLEXI01-3645</name>
</gene>
<evidence type="ECO:0008006" key="2">
    <source>
        <dbReference type="Google" id="ProtNLM"/>
    </source>
</evidence>
<protein>
    <recommendedName>
        <fullName evidence="2">Peptidase C-terminal archaeal/bacterial domain-containing protein</fullName>
    </recommendedName>
</protein>
<organism evidence="1">
    <name type="scientific">hydrothermal vent metagenome</name>
    <dbReference type="NCBI Taxonomy" id="652676"/>
    <lineage>
        <taxon>unclassified sequences</taxon>
        <taxon>metagenomes</taxon>
        <taxon>ecological metagenomes</taxon>
    </lineage>
</organism>
<dbReference type="EMBL" id="UOEU01000303">
    <property type="protein sequence ID" value="VAW31916.1"/>
    <property type="molecule type" value="Genomic_DNA"/>
</dbReference>